<feature type="transmembrane region" description="Helical" evidence="1">
    <location>
        <begin position="49"/>
        <end position="71"/>
    </location>
</feature>
<keyword evidence="1" id="KW-1133">Transmembrane helix</keyword>
<feature type="transmembrane region" description="Helical" evidence="1">
    <location>
        <begin position="113"/>
        <end position="131"/>
    </location>
</feature>
<dbReference type="Proteomes" id="UP000008144">
    <property type="component" value="Unassembled WGS sequence"/>
</dbReference>
<dbReference type="Ensembl" id="ENSCINT00000012001.3">
    <property type="protein sequence ID" value="ENSCINP00000012001.3"/>
    <property type="gene ID" value="ENSCING00000014515.2"/>
</dbReference>
<feature type="transmembrane region" description="Helical" evidence="1">
    <location>
        <begin position="12"/>
        <end position="37"/>
    </location>
</feature>
<evidence type="ECO:0000313" key="3">
    <source>
        <dbReference type="Proteomes" id="UP000008144"/>
    </source>
</evidence>
<evidence type="ECO:0000313" key="2">
    <source>
        <dbReference type="Ensembl" id="ENSCINP00000012001.3"/>
    </source>
</evidence>
<dbReference type="GO" id="GO:0005783">
    <property type="term" value="C:endoplasmic reticulum"/>
    <property type="evidence" value="ECO:0000318"/>
    <property type="project" value="GO_Central"/>
</dbReference>
<reference evidence="2" key="2">
    <citation type="submission" date="2025-08" db="UniProtKB">
        <authorList>
            <consortium name="Ensembl"/>
        </authorList>
    </citation>
    <scope>IDENTIFICATION</scope>
</reference>
<dbReference type="STRING" id="7719.ENSCINP00000012001"/>
<dbReference type="PANTHER" id="PTHR13568">
    <property type="entry name" value="FAM11A, B PROTEIN"/>
    <property type="match status" value="1"/>
</dbReference>
<reference evidence="2" key="3">
    <citation type="submission" date="2025-09" db="UniProtKB">
        <authorList>
            <consortium name="Ensembl"/>
        </authorList>
    </citation>
    <scope>IDENTIFICATION</scope>
</reference>
<keyword evidence="3" id="KW-1185">Reference proteome</keyword>
<evidence type="ECO:0000256" key="1">
    <source>
        <dbReference type="SAM" id="Phobius"/>
    </source>
</evidence>
<dbReference type="InParanoid" id="F6XY64"/>
<dbReference type="OMA" id="LNTYFCA"/>
<dbReference type="HOGENOM" id="CLU_145619_1_0_1"/>
<keyword evidence="1" id="KW-0472">Membrane</keyword>
<accession>F6XY64</accession>
<keyword evidence="1" id="KW-0812">Transmembrane</keyword>
<dbReference type="GO" id="GO:0006874">
    <property type="term" value="P:intracellular calcium ion homeostasis"/>
    <property type="evidence" value="ECO:0000318"/>
    <property type="project" value="GO_Central"/>
</dbReference>
<gene>
    <name evidence="2" type="primary">LOC100178224</name>
</gene>
<feature type="transmembrane region" description="Helical" evidence="1">
    <location>
        <begin position="83"/>
        <end position="101"/>
    </location>
</feature>
<reference evidence="3" key="1">
    <citation type="journal article" date="2002" name="Science">
        <title>The draft genome of Ciona intestinalis: insights into chordate and vertebrate origins.</title>
        <authorList>
            <person name="Dehal P."/>
            <person name="Satou Y."/>
            <person name="Campbell R.K."/>
            <person name="Chapman J."/>
            <person name="Degnan B."/>
            <person name="De Tomaso A."/>
            <person name="Davidson B."/>
            <person name="Di Gregorio A."/>
            <person name="Gelpke M."/>
            <person name="Goodstein D.M."/>
            <person name="Harafuji N."/>
            <person name="Hastings K.E."/>
            <person name="Ho I."/>
            <person name="Hotta K."/>
            <person name="Huang W."/>
            <person name="Kawashima T."/>
            <person name="Lemaire P."/>
            <person name="Martinez D."/>
            <person name="Meinertzhagen I.A."/>
            <person name="Necula S."/>
            <person name="Nonaka M."/>
            <person name="Putnam N."/>
            <person name="Rash S."/>
            <person name="Saiga H."/>
            <person name="Satake M."/>
            <person name="Terry A."/>
            <person name="Yamada L."/>
            <person name="Wang H.G."/>
            <person name="Awazu S."/>
            <person name="Azumi K."/>
            <person name="Boore J."/>
            <person name="Branno M."/>
            <person name="Chin-Bow S."/>
            <person name="DeSantis R."/>
            <person name="Doyle S."/>
            <person name="Francino P."/>
            <person name="Keys D.N."/>
            <person name="Haga S."/>
            <person name="Hayashi H."/>
            <person name="Hino K."/>
            <person name="Imai K.S."/>
            <person name="Inaba K."/>
            <person name="Kano S."/>
            <person name="Kobayashi K."/>
            <person name="Kobayashi M."/>
            <person name="Lee B.I."/>
            <person name="Makabe K.W."/>
            <person name="Manohar C."/>
            <person name="Matassi G."/>
            <person name="Medina M."/>
            <person name="Mochizuki Y."/>
            <person name="Mount S."/>
            <person name="Morishita T."/>
            <person name="Miura S."/>
            <person name="Nakayama A."/>
            <person name="Nishizaka S."/>
            <person name="Nomoto H."/>
            <person name="Ohta F."/>
            <person name="Oishi K."/>
            <person name="Rigoutsos I."/>
            <person name="Sano M."/>
            <person name="Sasaki A."/>
            <person name="Sasakura Y."/>
            <person name="Shoguchi E."/>
            <person name="Shin-i T."/>
            <person name="Spagnuolo A."/>
            <person name="Stainier D."/>
            <person name="Suzuki M.M."/>
            <person name="Tassy O."/>
            <person name="Takatori N."/>
            <person name="Tokuoka M."/>
            <person name="Yagi K."/>
            <person name="Yoshizaki F."/>
            <person name="Wada S."/>
            <person name="Zhang C."/>
            <person name="Hyatt P.D."/>
            <person name="Larimer F."/>
            <person name="Detter C."/>
            <person name="Doggett N."/>
            <person name="Glavina T."/>
            <person name="Hawkins T."/>
            <person name="Richardson P."/>
            <person name="Lucas S."/>
            <person name="Kohara Y."/>
            <person name="Levine M."/>
            <person name="Satoh N."/>
            <person name="Rokhsar D.S."/>
        </authorList>
    </citation>
    <scope>NUCLEOTIDE SEQUENCE [LARGE SCALE GENOMIC DNA]</scope>
</reference>
<accession>A0A1W2WI28</accession>
<proteinExistence type="predicted"/>
<dbReference type="PANTHER" id="PTHR13568:SF9">
    <property type="entry name" value="TRANSMEMBRANE PROTEIN 203"/>
    <property type="match status" value="1"/>
</dbReference>
<dbReference type="InterPro" id="IPR019396">
    <property type="entry name" value="TM_Fragile-X-F-assoc"/>
</dbReference>
<dbReference type="FunCoup" id="F6XY64">
    <property type="interactions" value="2"/>
</dbReference>
<name>F6XY64_CIOIN</name>
<protein>
    <submittedName>
        <fullName evidence="2">Transmembrane protein 203-like</fullName>
    </submittedName>
</protein>
<organism evidence="2 3">
    <name type="scientific">Ciona intestinalis</name>
    <name type="common">Transparent sea squirt</name>
    <name type="synonym">Ascidia intestinalis</name>
    <dbReference type="NCBI Taxonomy" id="7719"/>
    <lineage>
        <taxon>Eukaryota</taxon>
        <taxon>Metazoa</taxon>
        <taxon>Chordata</taxon>
        <taxon>Tunicata</taxon>
        <taxon>Ascidiacea</taxon>
        <taxon>Phlebobranchia</taxon>
        <taxon>Cionidae</taxon>
        <taxon>Ciona</taxon>
    </lineage>
</organism>
<dbReference type="AlphaFoldDB" id="F6XY64"/>
<sequence>MIYTNDYVVKLVGFSIFELWIHTSCLVLFTLLLTLKIDGGLPLTWGHTFIPLFLADGLHLYFSLIVCIRTVASGKRKEAYKRVVWAVMCLSLLFLCKMLTYQLLENGVNFKKVTVLAPIFAVWVMLLVRACHIRP</sequence>
<dbReference type="GeneTree" id="ENSGT00510000049510"/>
<accession>F6WH89</accession>